<protein>
    <submittedName>
        <fullName evidence="1">Uncharacterized protein</fullName>
    </submittedName>
</protein>
<name>A0AAE8FRS9_CLOPF</name>
<reference evidence="1 2" key="1">
    <citation type="submission" date="2018-11" db="EMBL/GenBank/DDBJ databases">
        <title>Draft genome sequences of potential pathogenic Clostridium perfringens from environmental surface water in the North West Province, South Africa.</title>
        <authorList>
            <person name="Fourie J.C.J."/>
            <person name="Sanko T.J."/>
            <person name="Bezuidenhout C."/>
            <person name="Mienie C."/>
            <person name="Adeleke R."/>
        </authorList>
    </citation>
    <scope>NUCLEOTIDE SEQUENCE [LARGE SCALE GENOMIC DNA]</scope>
    <source>
        <strain evidence="1 2">SC4-C13</strain>
    </source>
</reference>
<proteinExistence type="predicted"/>
<accession>A0AAE8FRS9</accession>
<organism evidence="1 2">
    <name type="scientific">Clostridium perfringens</name>
    <dbReference type="NCBI Taxonomy" id="1502"/>
    <lineage>
        <taxon>Bacteria</taxon>
        <taxon>Bacillati</taxon>
        <taxon>Bacillota</taxon>
        <taxon>Clostridia</taxon>
        <taxon>Eubacteriales</taxon>
        <taxon>Clostridiaceae</taxon>
        <taxon>Clostridium</taxon>
    </lineage>
</organism>
<evidence type="ECO:0000313" key="2">
    <source>
        <dbReference type="Proteomes" id="UP000273641"/>
    </source>
</evidence>
<dbReference type="RefSeq" id="WP_070956328.1">
    <property type="nucleotide sequence ID" value="NZ_CABHJC010000007.1"/>
</dbReference>
<gene>
    <name evidence="1" type="ORF">EHZ11_15320</name>
</gene>
<dbReference type="Proteomes" id="UP000273641">
    <property type="component" value="Unassembled WGS sequence"/>
</dbReference>
<dbReference type="EMBL" id="RQNR01000021">
    <property type="protein sequence ID" value="RQN22696.1"/>
    <property type="molecule type" value="Genomic_DNA"/>
</dbReference>
<evidence type="ECO:0000313" key="1">
    <source>
        <dbReference type="EMBL" id="RQN22696.1"/>
    </source>
</evidence>
<sequence length="114" mass="13378">MSSFINSNIELVNNINTVLKKKKNSFINIVNNKLTFSVFSLIDNNLSNVKYINFLIRDTRSIPSNHEISREFQIDVNPNDMIFNSYDIIEKNKLKHLLKRSLCMTLYIFSVNME</sequence>
<comment type="caution">
    <text evidence="1">The sequence shown here is derived from an EMBL/GenBank/DDBJ whole genome shotgun (WGS) entry which is preliminary data.</text>
</comment>
<dbReference type="AlphaFoldDB" id="A0AAE8FRS9"/>